<dbReference type="Gene3D" id="3.40.50.150">
    <property type="entry name" value="Vaccinia Virus protein VP39"/>
    <property type="match status" value="1"/>
</dbReference>
<evidence type="ECO:0000313" key="5">
    <source>
        <dbReference type="Proteomes" id="UP000315226"/>
    </source>
</evidence>
<dbReference type="RefSeq" id="WP_141292381.1">
    <property type="nucleotide sequence ID" value="NZ_BJMN01000002.1"/>
</dbReference>
<evidence type="ECO:0000313" key="4">
    <source>
        <dbReference type="EMBL" id="GEB54572.1"/>
    </source>
</evidence>
<dbReference type="GO" id="GO:0008168">
    <property type="term" value="F:methyltransferase activity"/>
    <property type="evidence" value="ECO:0007669"/>
    <property type="project" value="UniProtKB-KW"/>
</dbReference>
<evidence type="ECO:0000259" key="3">
    <source>
        <dbReference type="Pfam" id="PF13649"/>
    </source>
</evidence>
<dbReference type="GO" id="GO:0017000">
    <property type="term" value="P:antibiotic biosynthetic process"/>
    <property type="evidence" value="ECO:0007669"/>
    <property type="project" value="UniProtKB-ARBA"/>
</dbReference>
<dbReference type="Pfam" id="PF13649">
    <property type="entry name" value="Methyltransf_25"/>
    <property type="match status" value="1"/>
</dbReference>
<dbReference type="Proteomes" id="UP000315226">
    <property type="component" value="Unassembled WGS sequence"/>
</dbReference>
<comment type="caution">
    <text evidence="4">The sequence shown here is derived from an EMBL/GenBank/DDBJ whole genome shotgun (WGS) entry which is preliminary data.</text>
</comment>
<evidence type="ECO:0000256" key="1">
    <source>
        <dbReference type="ARBA" id="ARBA00022603"/>
    </source>
</evidence>
<dbReference type="OrthoDB" id="9805171at2"/>
<protein>
    <submittedName>
        <fullName evidence="4">Methyltransferase</fullName>
    </submittedName>
</protein>
<dbReference type="PANTHER" id="PTHR43861">
    <property type="entry name" value="TRANS-ACONITATE 2-METHYLTRANSFERASE-RELATED"/>
    <property type="match status" value="1"/>
</dbReference>
<dbReference type="AlphaFoldDB" id="A0A4Y3RA68"/>
<dbReference type="PANTHER" id="PTHR43861:SF1">
    <property type="entry name" value="TRANS-ACONITATE 2-METHYLTRANSFERASE"/>
    <property type="match status" value="1"/>
</dbReference>
<feature type="domain" description="Methyltransferase" evidence="3">
    <location>
        <begin position="57"/>
        <end position="145"/>
    </location>
</feature>
<name>A0A4Y3RA68_9ACTN</name>
<gene>
    <name evidence="4" type="ORF">SGA01_01770</name>
</gene>
<proteinExistence type="predicted"/>
<dbReference type="InterPro" id="IPR041698">
    <property type="entry name" value="Methyltransf_25"/>
</dbReference>
<keyword evidence="2 4" id="KW-0808">Transferase</keyword>
<reference evidence="4 5" key="1">
    <citation type="submission" date="2019-06" db="EMBL/GenBank/DDBJ databases">
        <title>Whole genome shotgun sequence of Streptomyces gardneri NBRC 12865.</title>
        <authorList>
            <person name="Hosoyama A."/>
            <person name="Uohara A."/>
            <person name="Ohji S."/>
            <person name="Ichikawa N."/>
        </authorList>
    </citation>
    <scope>NUCLEOTIDE SEQUENCE [LARGE SCALE GENOMIC DNA]</scope>
    <source>
        <strain evidence="4 5">NBRC 12865</strain>
    </source>
</reference>
<organism evidence="4 5">
    <name type="scientific">Streptomyces gardneri</name>
    <dbReference type="NCBI Taxonomy" id="66892"/>
    <lineage>
        <taxon>Bacteria</taxon>
        <taxon>Bacillati</taxon>
        <taxon>Actinomycetota</taxon>
        <taxon>Actinomycetes</taxon>
        <taxon>Kitasatosporales</taxon>
        <taxon>Streptomycetaceae</taxon>
        <taxon>Streptomyces</taxon>
    </lineage>
</organism>
<dbReference type="InterPro" id="IPR029063">
    <property type="entry name" value="SAM-dependent_MTases_sf"/>
</dbReference>
<dbReference type="SUPFAM" id="SSF53335">
    <property type="entry name" value="S-adenosyl-L-methionine-dependent methyltransferases"/>
    <property type="match status" value="1"/>
</dbReference>
<sequence>MTEAAHLTDTRRSYDTVAVDYERLLGEQLATTPLDRAMLAAFVEKVDTFDGPRAVGDLGCGTGRVAAHLRELGADVFGVDLSPGMIAVARETYPGVRFEVGSMTALDLPDASLGGALSWYSTVHMPEAELSACFAEFRRVLAPGGFVLVAFKVGDERVRLEQAYGHEVALDVYRWSPDRIAELLAAAGLVEAARLVREPDPVESTPQAFLLARRPRD</sequence>
<dbReference type="CDD" id="cd02440">
    <property type="entry name" value="AdoMet_MTases"/>
    <property type="match status" value="1"/>
</dbReference>
<keyword evidence="1 4" id="KW-0489">Methyltransferase</keyword>
<accession>A0A4Y3RA68</accession>
<dbReference type="GO" id="GO:0032259">
    <property type="term" value="P:methylation"/>
    <property type="evidence" value="ECO:0007669"/>
    <property type="project" value="UniProtKB-KW"/>
</dbReference>
<evidence type="ECO:0000256" key="2">
    <source>
        <dbReference type="ARBA" id="ARBA00022679"/>
    </source>
</evidence>
<keyword evidence="5" id="KW-1185">Reference proteome</keyword>
<dbReference type="EMBL" id="BJMN01000002">
    <property type="protein sequence ID" value="GEB54572.1"/>
    <property type="molecule type" value="Genomic_DNA"/>
</dbReference>